<dbReference type="PROSITE" id="PS51450">
    <property type="entry name" value="LRR"/>
    <property type="match status" value="1"/>
</dbReference>
<organism evidence="15 16">
    <name type="scientific">Urochloa decumbens</name>
    <dbReference type="NCBI Taxonomy" id="240449"/>
    <lineage>
        <taxon>Eukaryota</taxon>
        <taxon>Viridiplantae</taxon>
        <taxon>Streptophyta</taxon>
        <taxon>Embryophyta</taxon>
        <taxon>Tracheophyta</taxon>
        <taxon>Spermatophyta</taxon>
        <taxon>Magnoliopsida</taxon>
        <taxon>Liliopsida</taxon>
        <taxon>Poales</taxon>
        <taxon>Poaceae</taxon>
        <taxon>PACMAD clade</taxon>
        <taxon>Panicoideae</taxon>
        <taxon>Panicodae</taxon>
        <taxon>Paniceae</taxon>
        <taxon>Melinidinae</taxon>
        <taxon>Urochloa</taxon>
    </lineage>
</organism>
<dbReference type="GO" id="GO:0009742">
    <property type="term" value="P:brassinosteroid mediated signaling pathway"/>
    <property type="evidence" value="ECO:0007669"/>
    <property type="project" value="UniProtKB-KW"/>
</dbReference>
<reference evidence="15 16" key="2">
    <citation type="submission" date="2024-10" db="EMBL/GenBank/DDBJ databases">
        <authorList>
            <person name="Ryan C."/>
        </authorList>
    </citation>
    <scope>NUCLEOTIDE SEQUENCE [LARGE SCALE GENOMIC DNA]</scope>
</reference>
<evidence type="ECO:0000256" key="9">
    <source>
        <dbReference type="ARBA" id="ARBA00022989"/>
    </source>
</evidence>
<dbReference type="Gene3D" id="3.80.10.10">
    <property type="entry name" value="Ribonuclease Inhibitor"/>
    <property type="match status" value="4"/>
</dbReference>
<keyword evidence="16" id="KW-1185">Reference proteome</keyword>
<dbReference type="Pfam" id="PF00560">
    <property type="entry name" value="LRR_1"/>
    <property type="match status" value="6"/>
</dbReference>
<feature type="transmembrane region" description="Helical" evidence="12">
    <location>
        <begin position="913"/>
        <end position="935"/>
    </location>
</feature>
<comment type="similarity">
    <text evidence="2">Belongs to the RLP family.</text>
</comment>
<dbReference type="SMART" id="SM00365">
    <property type="entry name" value="LRR_SD22"/>
    <property type="match status" value="5"/>
</dbReference>
<evidence type="ECO:0000313" key="15">
    <source>
        <dbReference type="EMBL" id="CAL4950955.1"/>
    </source>
</evidence>
<dbReference type="InterPro" id="IPR003591">
    <property type="entry name" value="Leu-rich_rpt_typical-subtyp"/>
</dbReference>
<dbReference type="Pfam" id="PF23598">
    <property type="entry name" value="LRR_14"/>
    <property type="match status" value="1"/>
</dbReference>
<dbReference type="InterPro" id="IPR013210">
    <property type="entry name" value="LRR_N_plant-typ"/>
</dbReference>
<dbReference type="InterPro" id="IPR055414">
    <property type="entry name" value="LRR_R13L4/SHOC2-like"/>
</dbReference>
<protein>
    <recommendedName>
        <fullName evidence="17">Leucine-rich repeat-containing N-terminal plant-type domain-containing protein</fullName>
    </recommendedName>
</protein>
<dbReference type="AlphaFoldDB" id="A0ABC8YYU7"/>
<evidence type="ECO:0000256" key="2">
    <source>
        <dbReference type="ARBA" id="ARBA00009592"/>
    </source>
</evidence>
<keyword evidence="6 12" id="KW-0812">Transmembrane</keyword>
<dbReference type="GO" id="GO:0005886">
    <property type="term" value="C:plasma membrane"/>
    <property type="evidence" value="ECO:0007669"/>
    <property type="project" value="UniProtKB-SubCell"/>
</dbReference>
<dbReference type="FunFam" id="3.80.10.10:FF:000649">
    <property type="entry name" value="Leucine Rich Repeat family protein"/>
    <property type="match status" value="1"/>
</dbReference>
<keyword evidence="7" id="KW-0732">Signal</keyword>
<evidence type="ECO:0000256" key="11">
    <source>
        <dbReference type="ARBA" id="ARBA00023180"/>
    </source>
</evidence>
<dbReference type="Pfam" id="PF08263">
    <property type="entry name" value="LRRNT_2"/>
    <property type="match status" value="1"/>
</dbReference>
<evidence type="ECO:0000256" key="8">
    <source>
        <dbReference type="ARBA" id="ARBA00022737"/>
    </source>
</evidence>
<keyword evidence="8" id="KW-0677">Repeat</keyword>
<evidence type="ECO:0000256" key="3">
    <source>
        <dbReference type="ARBA" id="ARBA00022475"/>
    </source>
</evidence>
<gene>
    <name evidence="15" type="ORF">URODEC1_LOCUS38682</name>
</gene>
<feature type="domain" description="Disease resistance R13L4/SHOC-2-like LRR" evidence="14">
    <location>
        <begin position="201"/>
        <end position="445"/>
    </location>
</feature>
<dbReference type="PANTHER" id="PTHR48063:SF40">
    <property type="entry name" value="LEUCINE-RICH REPEAT-CONTAINING N-TERMINAL PLANT-TYPE DOMAIN-CONTAINING PROTEIN"/>
    <property type="match status" value="1"/>
</dbReference>
<evidence type="ECO:0000256" key="6">
    <source>
        <dbReference type="ARBA" id="ARBA00022692"/>
    </source>
</evidence>
<dbReference type="EMBL" id="OZ075127">
    <property type="protein sequence ID" value="CAL4950955.1"/>
    <property type="molecule type" value="Genomic_DNA"/>
</dbReference>
<evidence type="ECO:0000313" key="16">
    <source>
        <dbReference type="Proteomes" id="UP001497457"/>
    </source>
</evidence>
<dbReference type="InterPro" id="IPR046956">
    <property type="entry name" value="RLP23-like"/>
</dbReference>
<name>A0ABC8YYU7_9POAL</name>
<feature type="domain" description="Leucine-rich repeat-containing N-terminal plant-type" evidence="13">
    <location>
        <begin position="61"/>
        <end position="105"/>
    </location>
</feature>
<evidence type="ECO:0000256" key="5">
    <source>
        <dbReference type="ARBA" id="ARBA00022626"/>
    </source>
</evidence>
<keyword evidence="4" id="KW-0433">Leucine-rich repeat</keyword>
<evidence type="ECO:0000256" key="1">
    <source>
        <dbReference type="ARBA" id="ARBA00004251"/>
    </source>
</evidence>
<keyword evidence="3" id="KW-1003">Cell membrane</keyword>
<dbReference type="InterPro" id="IPR001611">
    <property type="entry name" value="Leu-rich_rpt"/>
</dbReference>
<evidence type="ECO:0000256" key="10">
    <source>
        <dbReference type="ARBA" id="ARBA00023136"/>
    </source>
</evidence>
<evidence type="ECO:0000259" key="14">
    <source>
        <dbReference type="Pfam" id="PF23598"/>
    </source>
</evidence>
<accession>A0ABC8YYU7</accession>
<evidence type="ECO:0008006" key="17">
    <source>
        <dbReference type="Google" id="ProtNLM"/>
    </source>
</evidence>
<keyword evidence="11" id="KW-0325">Glycoprotein</keyword>
<sequence length="989" mass="110113">MPSNGRNNPRAVEHRNGRHIAVATMHRPAAMFALLIIACCFFLVTHAQLQPQPAASASCIPQERDALLAFKHGVTRDPAGLLNSWRRDDSHGKQDCCQWRGVRCSNRTGHVHKLQLRSTGGKALVGQISPSLLALKHLVYLDLSNNDLEGPTGRFPKFLGSLKSLKYLNLSRIQFHGNVPPHLGNLSKLQYLDLSHMRATNSTDLSWLTRLPSIQYLNLNGVNLSTVVNWARAMNMIPSLRVLGLSGCSLARANQSLPHLNLTNLEELDASLNSFNHPMVASWFWNITWLKYLNLGSTSLYGQIPDMLGGMTSLQVLDLSYNDDDDEKNMRTITTNLMNLCNLEVLNFHAALLYGGVTELFRNPCCSHNKLRELYLSFNHLTGILPKSIGQFTDLATLDISHNYLTGSVPYEIGMLTNLTSLYLNNNDLDGVMTEEHFARTRSLQYIDLSYNALKIELGSDWQPTFRLITAHFATCHMGPLFPGWLQWHVGITDLDISSAGIAGRLPQWFSDAFPNVERMNISNIQLSGGLPTNMSYTSLSELYLNSNQLTGQIPTMLPNLLILDLSNNFLSGLLPTKIGYANLIGLSLFSNRIGGHIPESFCKYQRLVGLDLSNNFLEGELPPCLGVMENMEFMALSNNSLSGEFPSFMKNYTSVIFLDLARNKFSGRLPIWIGKLKSLRILRLSHNKFFGNIPVNITNLDCLQYIDINSNEISGSLPSYLSNLKAMTKTHMARMCYAIGLDEYHLTSLSTVFKGHELDYGTISRALDTNMVSIDLSSNKLTGKIPEELIALDALVNLNLSWNRFSGVVPNKIGEMQSLESLDLSRNRLSGEIPTSVSNLTSLSYLDLSYNNLTGRIPSGTQLDTLYAANPSMYTGNIGLCGHPLPNNCSREGDTSKQGQPRRTEEGDGIKFFYIGLGCGFVVGTWVAFGGLLCKRTWRIAYFQLPDKLYDKVYVLVATSWARQPHTDYDEATAMVDSSTKFSQGMHE</sequence>
<keyword evidence="9 12" id="KW-1133">Transmembrane helix</keyword>
<dbReference type="SUPFAM" id="SSF52047">
    <property type="entry name" value="RNI-like"/>
    <property type="match status" value="2"/>
</dbReference>
<dbReference type="Pfam" id="PF13855">
    <property type="entry name" value="LRR_8"/>
    <property type="match status" value="1"/>
</dbReference>
<dbReference type="FunFam" id="3.80.10.10:FF:000095">
    <property type="entry name" value="LRR receptor-like serine/threonine-protein kinase GSO1"/>
    <property type="match status" value="1"/>
</dbReference>
<dbReference type="FunFam" id="3.80.10.10:FF:000111">
    <property type="entry name" value="LRR receptor-like serine/threonine-protein kinase ERECTA"/>
    <property type="match status" value="1"/>
</dbReference>
<dbReference type="SMART" id="SM00369">
    <property type="entry name" value="LRR_TYP"/>
    <property type="match status" value="7"/>
</dbReference>
<reference evidence="16" key="1">
    <citation type="submission" date="2024-06" db="EMBL/GenBank/DDBJ databases">
        <authorList>
            <person name="Ryan C."/>
        </authorList>
    </citation>
    <scope>NUCLEOTIDE SEQUENCE [LARGE SCALE GENOMIC DNA]</scope>
</reference>
<keyword evidence="10 12" id="KW-0472">Membrane</keyword>
<dbReference type="PRINTS" id="PR00019">
    <property type="entry name" value="LEURICHRPT"/>
</dbReference>
<proteinExistence type="inferred from homology"/>
<evidence type="ECO:0000256" key="12">
    <source>
        <dbReference type="SAM" id="Phobius"/>
    </source>
</evidence>
<dbReference type="Proteomes" id="UP001497457">
    <property type="component" value="Chromosome 17b"/>
</dbReference>
<dbReference type="PANTHER" id="PTHR48063">
    <property type="entry name" value="LRR RECEPTOR-LIKE KINASE"/>
    <property type="match status" value="1"/>
</dbReference>
<evidence type="ECO:0000259" key="13">
    <source>
        <dbReference type="Pfam" id="PF08263"/>
    </source>
</evidence>
<evidence type="ECO:0000256" key="7">
    <source>
        <dbReference type="ARBA" id="ARBA00022729"/>
    </source>
</evidence>
<evidence type="ECO:0000256" key="4">
    <source>
        <dbReference type="ARBA" id="ARBA00022614"/>
    </source>
</evidence>
<comment type="subcellular location">
    <subcellularLocation>
        <location evidence="1">Cell membrane</location>
        <topology evidence="1">Single-pass type I membrane protein</topology>
    </subcellularLocation>
</comment>
<keyword evidence="5" id="KW-1070">Brassinosteroid signaling pathway</keyword>
<dbReference type="FunFam" id="3.80.10.10:FF:000383">
    <property type="entry name" value="Leucine-rich repeat receptor protein kinase EMS1"/>
    <property type="match status" value="1"/>
</dbReference>
<dbReference type="InterPro" id="IPR032675">
    <property type="entry name" value="LRR_dom_sf"/>
</dbReference>